<reference evidence="1" key="1">
    <citation type="submission" date="2017-10" db="EMBL/GenBank/DDBJ databases">
        <title>FDA dAtabase for Regulatory Grade micrObial Sequences (FDA-ARGOS): Supporting development and validation of Infectious Disease Dx tests.</title>
        <authorList>
            <person name="Campos J."/>
            <person name="Goldberg B."/>
            <person name="Tallon L.J."/>
            <person name="Sadzewicz L."/>
            <person name="Ott S."/>
            <person name="Zhao X."/>
            <person name="Nagaraj S."/>
            <person name="Vavikolanu K."/>
            <person name="Aluvathingal J."/>
            <person name="Nadendla S."/>
            <person name="Geyer C."/>
            <person name="Nandy P."/>
            <person name="Hobson J."/>
            <person name="Sichtig H."/>
        </authorList>
    </citation>
    <scope>NUCLEOTIDE SEQUENCE</scope>
    <source>
        <strain evidence="1">FDAARGOS_376</strain>
    </source>
</reference>
<dbReference type="AlphaFoldDB" id="A0A2C5WDP7"/>
<dbReference type="Proteomes" id="UP000222460">
    <property type="component" value="Unassembled WGS sequence"/>
</dbReference>
<dbReference type="EMBL" id="PDKZ01000002">
    <property type="protein sequence ID" value="PHH43997.1"/>
    <property type="molecule type" value="Genomic_DNA"/>
</dbReference>
<evidence type="ECO:0000313" key="1">
    <source>
        <dbReference type="EMBL" id="PHH43997.1"/>
    </source>
</evidence>
<evidence type="ECO:0008006" key="2">
    <source>
        <dbReference type="Google" id="ProtNLM"/>
    </source>
</evidence>
<dbReference type="PROSITE" id="PS51257">
    <property type="entry name" value="PROKAR_LIPOPROTEIN"/>
    <property type="match status" value="1"/>
</dbReference>
<protein>
    <recommendedName>
        <fullName evidence="2">Lipoprotein</fullName>
    </recommendedName>
</protein>
<comment type="caution">
    <text evidence="1">The sequence shown here is derived from an EMBL/GenBank/DDBJ whole genome shotgun (WGS) entry which is preliminary data.</text>
</comment>
<sequence>MFHVFKIAVAGLLASLLSGCITESASWVSEPLQAKANEPVAYLIGSIGPRSLKLSPADNQRLFIRKRGSQYGAAGIWKMAGAYSTPQDIQDASGAASVFVLALKPGDYEFYDFQFFSARYTPGLGTVYSSMEAREKFNLPLRLEAGKAYYMGEYRSLCLNGIGCTFLWRDQRARDAVIAQRQVPGLPPLQSLKLDLKSAEPYIFADTPPGVAADIKP</sequence>
<gene>
    <name evidence="1" type="ORF">CRX57_02085</name>
</gene>
<name>A0A2C5WDP7_PSEPU</name>
<dbReference type="RefSeq" id="WP_098968414.1">
    <property type="nucleotide sequence ID" value="NZ_PDKZ01000002.1"/>
</dbReference>
<proteinExistence type="predicted"/>
<organism evidence="1">
    <name type="scientific">Pseudomonas putida</name>
    <name type="common">Arthrobacter siderocapsulatus</name>
    <dbReference type="NCBI Taxonomy" id="303"/>
    <lineage>
        <taxon>Bacteria</taxon>
        <taxon>Pseudomonadati</taxon>
        <taxon>Pseudomonadota</taxon>
        <taxon>Gammaproteobacteria</taxon>
        <taxon>Pseudomonadales</taxon>
        <taxon>Pseudomonadaceae</taxon>
        <taxon>Pseudomonas</taxon>
    </lineage>
</organism>
<accession>A0A2C5WDP7</accession>